<dbReference type="AlphaFoldDB" id="A0A7H2QHY6"/>
<dbReference type="Proteomes" id="UP000516862">
    <property type="component" value="Chromosome"/>
</dbReference>
<accession>A0A7H2QHY6</accession>
<proteinExistence type="predicted"/>
<evidence type="ECO:0008006" key="3">
    <source>
        <dbReference type="Google" id="ProtNLM"/>
    </source>
</evidence>
<reference evidence="1 2" key="2">
    <citation type="submission" date="2020-09" db="EMBL/GenBank/DDBJ databases">
        <authorList>
            <person name="Chen F.-J."/>
            <person name="Lee Y.-T."/>
        </authorList>
    </citation>
    <scope>NUCLEOTIDE SEQUENCE [LARGE SCALE GENOMIC DNA]</scope>
    <source>
        <strain evidence="1 2">AS73</strain>
    </source>
</reference>
<organism evidence="1 2">
    <name type="scientific">Acinetobacter seifertii</name>
    <dbReference type="NCBI Taxonomy" id="1530123"/>
    <lineage>
        <taxon>Bacteria</taxon>
        <taxon>Pseudomonadati</taxon>
        <taxon>Pseudomonadota</taxon>
        <taxon>Gammaproteobacteria</taxon>
        <taxon>Moraxellales</taxon>
        <taxon>Moraxellaceae</taxon>
        <taxon>Acinetobacter</taxon>
        <taxon>Acinetobacter calcoaceticus/baumannii complex</taxon>
    </lineage>
</organism>
<dbReference type="EMBL" id="CP061561">
    <property type="protein sequence ID" value="QNX04136.1"/>
    <property type="molecule type" value="Genomic_DNA"/>
</dbReference>
<reference evidence="2" key="1">
    <citation type="submission" date="2020-09" db="EMBL/GenBank/DDBJ databases">
        <title>Clinical and molecular characterization of Acinetobacter seifertii in Taiwan.</title>
        <authorList>
            <person name="Li L.-H."/>
            <person name="Yang Y.-S."/>
            <person name="Sun J.-R."/>
            <person name="Huang T.-W."/>
            <person name="Huang W.-C."/>
            <person name="Wang Y.-C."/>
            <person name="Kuo T.-H."/>
            <person name="Kuo S.-C."/>
            <person name="Chen T.-L."/>
        </authorList>
    </citation>
    <scope>NUCLEOTIDE SEQUENCE [LARGE SCALE GENOMIC DNA]</scope>
    <source>
        <strain evidence="2">AS73</strain>
    </source>
</reference>
<name>A0A7H2QHY6_9GAMM</name>
<sequence>MIDNFESNFPIMYQFLGAWFSDLDYEDIPYQEVVENYKKVAKSEKIDSLKLEFKEILIKKIIDYKYISQLSNIYFKNNEDVLKWLGEIYNYLIED</sequence>
<gene>
    <name evidence="1" type="ORF">IC796_12125</name>
</gene>
<evidence type="ECO:0000313" key="2">
    <source>
        <dbReference type="Proteomes" id="UP000516862"/>
    </source>
</evidence>
<protein>
    <recommendedName>
        <fullName evidence="3">CdiI immunity protein domain-containing protein</fullName>
    </recommendedName>
</protein>
<evidence type="ECO:0000313" key="1">
    <source>
        <dbReference type="EMBL" id="QNX04136.1"/>
    </source>
</evidence>
<dbReference type="RefSeq" id="WP_151685819.1">
    <property type="nucleotide sequence ID" value="NZ_BKEE01000063.1"/>
</dbReference>